<dbReference type="PROSITE" id="PS00392">
    <property type="entry name" value="DDC_GAD_HDC_YDC"/>
    <property type="match status" value="1"/>
</dbReference>
<evidence type="ECO:0000256" key="1">
    <source>
        <dbReference type="ARBA" id="ARBA00001933"/>
    </source>
</evidence>
<dbReference type="InterPro" id="IPR015422">
    <property type="entry name" value="PyrdxlP-dep_Trfase_small"/>
</dbReference>
<proteinExistence type="evidence at transcript level"/>
<comment type="similarity">
    <text evidence="2 7">Belongs to the group II decarboxylase family.</text>
</comment>
<dbReference type="GO" id="GO:0036469">
    <property type="term" value="F:L-tryptophan decarboxylase activity"/>
    <property type="evidence" value="ECO:0007669"/>
    <property type="project" value="UniProtKB-ARBA"/>
</dbReference>
<evidence type="ECO:0000256" key="5">
    <source>
        <dbReference type="ARBA" id="ARBA00023239"/>
    </source>
</evidence>
<accession>A0A7D6LHK0</accession>
<dbReference type="SUPFAM" id="SSF53383">
    <property type="entry name" value="PLP-dependent transferases"/>
    <property type="match status" value="1"/>
</dbReference>
<dbReference type="InterPro" id="IPR015424">
    <property type="entry name" value="PyrdxlP-dep_Trfase"/>
</dbReference>
<reference evidence="8" key="1">
    <citation type="submission" date="2019-12" db="EMBL/GenBank/DDBJ databases">
        <authorList>
            <person name="You D."/>
        </authorList>
    </citation>
    <scope>NUCLEOTIDE SEQUENCE</scope>
</reference>
<organism evidence="8">
    <name type="scientific">Ophiorrhiza pumila</name>
    <dbReference type="NCBI Taxonomy" id="157934"/>
    <lineage>
        <taxon>Eukaryota</taxon>
        <taxon>Viridiplantae</taxon>
        <taxon>Streptophyta</taxon>
        <taxon>Embryophyta</taxon>
        <taxon>Tracheophyta</taxon>
        <taxon>Spermatophyta</taxon>
        <taxon>Magnoliopsida</taxon>
        <taxon>eudicotyledons</taxon>
        <taxon>Gunneridae</taxon>
        <taxon>Pentapetalae</taxon>
        <taxon>asterids</taxon>
        <taxon>lamiids</taxon>
        <taxon>Gentianales</taxon>
        <taxon>Rubiaceae</taxon>
        <taxon>Rubioideae</taxon>
        <taxon>Ophiorrhizeae</taxon>
        <taxon>Ophiorrhiza</taxon>
    </lineage>
</organism>
<evidence type="ECO:0000256" key="3">
    <source>
        <dbReference type="ARBA" id="ARBA00022793"/>
    </source>
</evidence>
<dbReference type="EMBL" id="MN864864">
    <property type="protein sequence ID" value="QLQ34389.1"/>
    <property type="molecule type" value="mRNA"/>
</dbReference>
<dbReference type="GO" id="GO:0006520">
    <property type="term" value="P:amino acid metabolic process"/>
    <property type="evidence" value="ECO:0007669"/>
    <property type="project" value="InterPro"/>
</dbReference>
<protein>
    <submittedName>
        <fullName evidence="8">Tryptophan decarboxylase 2</fullName>
    </submittedName>
</protein>
<dbReference type="InterPro" id="IPR015421">
    <property type="entry name" value="PyrdxlP-dep_Trfase_major"/>
</dbReference>
<dbReference type="CDD" id="cd06450">
    <property type="entry name" value="DOPA_deC_like"/>
    <property type="match status" value="1"/>
</dbReference>
<dbReference type="FunFam" id="3.40.640.10:FF:000025">
    <property type="entry name" value="Histidine decarboxylase"/>
    <property type="match status" value="1"/>
</dbReference>
<evidence type="ECO:0000256" key="7">
    <source>
        <dbReference type="RuleBase" id="RU000382"/>
    </source>
</evidence>
<evidence type="ECO:0000256" key="4">
    <source>
        <dbReference type="ARBA" id="ARBA00022898"/>
    </source>
</evidence>
<dbReference type="FunFam" id="1.20.1340.10:FF:000001">
    <property type="entry name" value="Histidine decarboxylase"/>
    <property type="match status" value="1"/>
</dbReference>
<dbReference type="InterPro" id="IPR002129">
    <property type="entry name" value="PyrdxlP-dep_de-COase"/>
</dbReference>
<keyword evidence="5 7" id="KW-0456">Lyase</keyword>
<keyword evidence="3" id="KW-0210">Decarboxylase</keyword>
<evidence type="ECO:0000313" key="8">
    <source>
        <dbReference type="EMBL" id="QLQ34389.1"/>
    </source>
</evidence>
<dbReference type="GO" id="GO:0019752">
    <property type="term" value="P:carboxylic acid metabolic process"/>
    <property type="evidence" value="ECO:0007669"/>
    <property type="project" value="InterPro"/>
</dbReference>
<sequence length="511" mass="56996">MGSIDANNINGAYPSSPVAPFKPLDPEEFRKQAHVMVDFIADYYKNIEKYPVLSQVEPGYLRTRLPETAPYLPEPFENILQDIQKDIIPGMTNWLSPNFFAYFPATVSSAAFLGEMLCTGFNSVGFNWLASPAATELEMVVIDWLANMLKLPNSFMFSGTGGGVLQGTTSEAILCTLIASRDRAFEKIGVENIGKLVVYASDQTHSFFHKTCKLAGIFPCNIKIIPTTSEANFSMSPHALRKQIESDVAGGLVPIFLCATIGTTSTTAIDPVSGLAKVANDFSVWIHVDAAYAGSACICPEFRKYLDGVELVDSLSLSPHKWLLCYLDCCCLWVKKPALMVKALSTNPEYLRNKRSEFDSVVDFKDWQIGTGRRFRALRLWLIMRSYGVANLQRHIRSDVEMAKMFEGFVKSDPRFEVVVPRTFSLVCFRLNPFGRSNNATYVELLNEKLLDLVNSTGRAYMTHTKVGGVYMLRFAVGATLTEERHVNAAWELIKECTAALLKENHQCIDI</sequence>
<comment type="cofactor">
    <cofactor evidence="1 6 7">
        <name>pyridoxal 5'-phosphate</name>
        <dbReference type="ChEBI" id="CHEBI:597326"/>
    </cofactor>
</comment>
<dbReference type="GO" id="GO:0005737">
    <property type="term" value="C:cytoplasm"/>
    <property type="evidence" value="ECO:0007669"/>
    <property type="project" value="TreeGrafter"/>
</dbReference>
<dbReference type="PANTHER" id="PTHR11999:SF157">
    <property type="entry name" value="TRYPTOPHAN DECARBOXYLASE 1"/>
    <property type="match status" value="1"/>
</dbReference>
<dbReference type="AlphaFoldDB" id="A0A7D6LHK0"/>
<dbReference type="InterPro" id="IPR021115">
    <property type="entry name" value="Pyridoxal-P_BS"/>
</dbReference>
<dbReference type="Gene3D" id="3.40.640.10">
    <property type="entry name" value="Type I PLP-dependent aspartate aminotransferase-like (Major domain)"/>
    <property type="match status" value="1"/>
</dbReference>
<dbReference type="Pfam" id="PF00282">
    <property type="entry name" value="Pyridoxal_deC"/>
    <property type="match status" value="1"/>
</dbReference>
<dbReference type="GO" id="GO:0030170">
    <property type="term" value="F:pyridoxal phosphate binding"/>
    <property type="evidence" value="ECO:0007669"/>
    <property type="project" value="InterPro"/>
</dbReference>
<dbReference type="PANTHER" id="PTHR11999">
    <property type="entry name" value="GROUP II PYRIDOXAL-5-PHOSPHATE DECARBOXYLASE"/>
    <property type="match status" value="1"/>
</dbReference>
<feature type="modified residue" description="N6-(pyridoxal phosphate)lysine" evidence="6">
    <location>
        <position position="321"/>
    </location>
</feature>
<dbReference type="Gene3D" id="3.90.1150.10">
    <property type="entry name" value="Aspartate Aminotransferase, domain 1"/>
    <property type="match status" value="1"/>
</dbReference>
<evidence type="ECO:0000256" key="2">
    <source>
        <dbReference type="ARBA" id="ARBA00009533"/>
    </source>
</evidence>
<evidence type="ECO:0000256" key="6">
    <source>
        <dbReference type="PIRSR" id="PIRSR602129-50"/>
    </source>
</evidence>
<name>A0A7D6LHK0_9GENT</name>
<dbReference type="PRINTS" id="PR00800">
    <property type="entry name" value="YHDCRBOXLASE"/>
</dbReference>
<keyword evidence="4 6" id="KW-0663">Pyridoxal phosphate</keyword>
<dbReference type="Gene3D" id="1.20.1340.10">
    <property type="entry name" value="dopa decarboxylase, N-terminal domain"/>
    <property type="match status" value="1"/>
</dbReference>
<dbReference type="InterPro" id="IPR010977">
    <property type="entry name" value="Aromatic_deC"/>
</dbReference>